<reference evidence="10" key="1">
    <citation type="submission" date="2015-02" db="EMBL/GenBank/DDBJ databases">
        <title>Physiological reanalysis, assessment of diazotrophy, and genome sequences of multiple isolates of Streptomyces thermoautotrophicus.</title>
        <authorList>
            <person name="MacKellar D.C."/>
            <person name="Lieber L."/>
            <person name="Norman J."/>
            <person name="Bolger A."/>
            <person name="Tobin C."/>
            <person name="Murray J.W."/>
            <person name="Friesen M."/>
            <person name="Prell J."/>
        </authorList>
    </citation>
    <scope>NUCLEOTIDE SEQUENCE [LARGE SCALE GENOMIC DNA]</scope>
    <source>
        <strain evidence="10">UBT1</strain>
    </source>
</reference>
<evidence type="ECO:0000256" key="4">
    <source>
        <dbReference type="ARBA" id="ARBA00022840"/>
    </source>
</evidence>
<evidence type="ECO:0000313" key="10">
    <source>
        <dbReference type="Proteomes" id="UP000070598"/>
    </source>
</evidence>
<dbReference type="GO" id="GO:0004386">
    <property type="term" value="F:helicase activity"/>
    <property type="evidence" value="ECO:0007669"/>
    <property type="project" value="UniProtKB-KW"/>
</dbReference>
<evidence type="ECO:0000256" key="2">
    <source>
        <dbReference type="ARBA" id="ARBA00022801"/>
    </source>
</evidence>
<protein>
    <submittedName>
        <fullName evidence="7">UvrD/REP helicase</fullName>
    </submittedName>
</protein>
<dbReference type="OrthoDB" id="9810135at2"/>
<evidence type="ECO:0000313" key="7">
    <source>
        <dbReference type="EMBL" id="KWX00881.1"/>
    </source>
</evidence>
<dbReference type="Gene3D" id="3.40.50.300">
    <property type="entry name" value="P-loop containing nucleotide triphosphate hydrolases"/>
    <property type="match status" value="1"/>
</dbReference>
<proteinExistence type="predicted"/>
<dbReference type="PATRIC" id="fig|1469144.10.peg.2063"/>
<reference evidence="8 11" key="2">
    <citation type="submission" date="2015-02" db="EMBL/GenBank/DDBJ databases">
        <title>Physiological reanalysis, assessment of diazotrophy, and genome sequences of multiple isolates of Streptomyces thermoautotrophicus.</title>
        <authorList>
            <person name="MacKellar D.C."/>
            <person name="Lieber L."/>
            <person name="Norman J."/>
            <person name="Bolger A."/>
            <person name="Tobin C."/>
            <person name="Murray J.W."/>
            <person name="Prell J."/>
        </authorList>
    </citation>
    <scope>NUCLEOTIDE SEQUENCE [LARGE SCALE GENOMIC DNA]</scope>
    <source>
        <strain evidence="8 11">UBT1</strain>
    </source>
</reference>
<dbReference type="Pfam" id="PF00580">
    <property type="entry name" value="UvrD-helicase"/>
    <property type="match status" value="1"/>
</dbReference>
<dbReference type="EMBL" id="LAXD01000001">
    <property type="protein sequence ID" value="KWX00881.1"/>
    <property type="molecule type" value="Genomic_DNA"/>
</dbReference>
<dbReference type="EMBL" id="JYIK01000954">
    <property type="protein sequence ID" value="KWX08666.1"/>
    <property type="molecule type" value="Genomic_DNA"/>
</dbReference>
<keyword evidence="1" id="KW-0547">Nucleotide-binding</keyword>
<evidence type="ECO:0000256" key="1">
    <source>
        <dbReference type="ARBA" id="ARBA00022741"/>
    </source>
</evidence>
<evidence type="ECO:0000313" key="9">
    <source>
        <dbReference type="Proteomes" id="UP000070188"/>
    </source>
</evidence>
<dbReference type="GO" id="GO:0005524">
    <property type="term" value="F:ATP binding"/>
    <property type="evidence" value="ECO:0007669"/>
    <property type="project" value="UniProtKB-KW"/>
</dbReference>
<organism evidence="8 10">
    <name type="scientific">Carbonactinospora thermoautotrophica</name>
    <dbReference type="NCBI Taxonomy" id="1469144"/>
    <lineage>
        <taxon>Bacteria</taxon>
        <taxon>Bacillati</taxon>
        <taxon>Actinomycetota</taxon>
        <taxon>Actinomycetes</taxon>
        <taxon>Kitasatosporales</taxon>
        <taxon>Carbonactinosporaceae</taxon>
        <taxon>Carbonactinospora</taxon>
    </lineage>
</organism>
<evidence type="ECO:0000259" key="5">
    <source>
        <dbReference type="Pfam" id="PF00580"/>
    </source>
</evidence>
<dbReference type="InterPro" id="IPR027417">
    <property type="entry name" value="P-loop_NTPase"/>
</dbReference>
<keyword evidence="9" id="KW-1185">Reference proteome</keyword>
<comment type="caution">
    <text evidence="8">The sequence shown here is derived from an EMBL/GenBank/DDBJ whole genome shotgun (WGS) entry which is preliminary data.</text>
</comment>
<keyword evidence="4" id="KW-0067">ATP-binding</keyword>
<dbReference type="AlphaFoldDB" id="A0A132NF59"/>
<accession>A0A132NF59</accession>
<dbReference type="RefSeq" id="WP_066886785.1">
    <property type="nucleotide sequence ID" value="NZ_JYIJ01000019.1"/>
</dbReference>
<sequence length="86" mass="9174">MSFTQQDAKAQQEQVAAAPAPLFVPACPGAGKTHTIVRRHIIQPAASALRGGRALISFTRVAAGEPRARCLQENRPDLGLPVYGLR</sequence>
<evidence type="ECO:0000313" key="6">
    <source>
        <dbReference type="EMBL" id="KWW97663.1"/>
    </source>
</evidence>
<dbReference type="Proteomes" id="UP000070598">
    <property type="component" value="Unassembled WGS sequence"/>
</dbReference>
<dbReference type="InterPro" id="IPR014016">
    <property type="entry name" value="UvrD-like_ATP-bd"/>
</dbReference>
<dbReference type="STRING" id="1469144.LI90_1909"/>
<dbReference type="Proteomes" id="UP000070188">
    <property type="component" value="Unassembled WGS sequence"/>
</dbReference>
<keyword evidence="3 7" id="KW-0347">Helicase</keyword>
<dbReference type="GO" id="GO:0016787">
    <property type="term" value="F:hydrolase activity"/>
    <property type="evidence" value="ECO:0007669"/>
    <property type="project" value="UniProtKB-KW"/>
</dbReference>
<dbReference type="SUPFAM" id="SSF52540">
    <property type="entry name" value="P-loop containing nucleoside triphosphate hydrolases"/>
    <property type="match status" value="1"/>
</dbReference>
<evidence type="ECO:0000313" key="8">
    <source>
        <dbReference type="EMBL" id="KWX08666.1"/>
    </source>
</evidence>
<dbReference type="EMBL" id="JYIJ01000019">
    <property type="protein sequence ID" value="KWW97663.1"/>
    <property type="molecule type" value="Genomic_DNA"/>
</dbReference>
<reference evidence="7" key="3">
    <citation type="submission" date="2015-04" db="EMBL/GenBank/DDBJ databases">
        <title>Physiological reanalysis, assessment of diazotrophy, and genome sequences of multiple isolates of Streptomyces thermoautotrophicus.</title>
        <authorList>
            <person name="MacKellar D.C."/>
            <person name="Lieber L."/>
            <person name="Norman J."/>
            <person name="Bolger A."/>
            <person name="Tobin C."/>
            <person name="Murray J.W."/>
            <person name="Woodward J."/>
            <person name="Friesen M."/>
            <person name="Prell J."/>
        </authorList>
    </citation>
    <scope>NUCLEOTIDE SEQUENCE [LARGE SCALE GENOMIC DNA]</scope>
    <source>
        <strain evidence="7">H1</strain>
    </source>
</reference>
<name>A0A132NF59_9ACTN</name>
<dbReference type="Proteomes" id="UP000070659">
    <property type="component" value="Unassembled WGS sequence"/>
</dbReference>
<evidence type="ECO:0000256" key="3">
    <source>
        <dbReference type="ARBA" id="ARBA00022806"/>
    </source>
</evidence>
<feature type="domain" description="UvrD-like helicase ATP-binding" evidence="5">
    <location>
        <begin position="9"/>
        <end position="72"/>
    </location>
</feature>
<reference evidence="9" key="4">
    <citation type="submission" date="2015-04" db="EMBL/GenBank/DDBJ databases">
        <title>Physiological reanalysis, assessment of diazotrophy, and genome sequences of multiple isolates of Streptomyces thermoautotrophicus.</title>
        <authorList>
            <person name="MacKellar D.C."/>
            <person name="Lieber L."/>
            <person name="Norman J."/>
            <person name="Bolger A."/>
            <person name="Tobin C."/>
            <person name="Murray J.W."/>
            <person name="Chang R."/>
            <person name="Ford T."/>
            <person name="Nguyen P.Q."/>
            <person name="Woodward J."/>
            <person name="Permingeat H."/>
            <person name="Joshi N.S."/>
            <person name="Silver P.A."/>
            <person name="Usadel B."/>
            <person name="Rutherford A.W."/>
            <person name="Friesen M."/>
            <person name="Prell J."/>
        </authorList>
    </citation>
    <scope>NUCLEOTIDE SEQUENCE [LARGE SCALE GENOMIC DNA]</scope>
    <source>
        <strain evidence="9">H1</strain>
    </source>
</reference>
<evidence type="ECO:0000313" key="11">
    <source>
        <dbReference type="Proteomes" id="UP000070659"/>
    </source>
</evidence>
<keyword evidence="2" id="KW-0378">Hydrolase</keyword>
<gene>
    <name evidence="7" type="ORF">LI90_1909</name>
    <name evidence="6" type="ORF">TH66_19175</name>
    <name evidence="8" type="ORF">TR74_13930</name>
</gene>